<dbReference type="EMBL" id="ATMH01011041">
    <property type="protein sequence ID" value="EPY16560.1"/>
    <property type="molecule type" value="Genomic_DNA"/>
</dbReference>
<accession>S9V193</accession>
<evidence type="ECO:0000313" key="2">
    <source>
        <dbReference type="EMBL" id="EPY16560.1"/>
    </source>
</evidence>
<dbReference type="OrthoDB" id="6500128at2759"/>
<feature type="region of interest" description="Disordered" evidence="1">
    <location>
        <begin position="46"/>
        <end position="72"/>
    </location>
</feature>
<name>S9V193_9TRYP</name>
<proteinExistence type="predicted"/>
<reference evidence="2 3" key="1">
    <citation type="journal article" date="2013" name="PLoS ONE">
        <title>Predicting the Proteins of Angomonas deanei, Strigomonas culicis and Their Respective Endosymbionts Reveals New Aspects of the Trypanosomatidae Family.</title>
        <authorList>
            <person name="Motta M.C."/>
            <person name="Martins A.C."/>
            <person name="de Souza S.S."/>
            <person name="Catta-Preta C.M."/>
            <person name="Silva R."/>
            <person name="Klein C.C."/>
            <person name="de Almeida L.G."/>
            <person name="de Lima Cunha O."/>
            <person name="Ciapina L.P."/>
            <person name="Brocchi M."/>
            <person name="Colabardini A.C."/>
            <person name="de Araujo Lima B."/>
            <person name="Machado C.R."/>
            <person name="de Almeida Soares C.M."/>
            <person name="Probst C.M."/>
            <person name="de Menezes C.B."/>
            <person name="Thompson C.E."/>
            <person name="Bartholomeu D.C."/>
            <person name="Gradia D.F."/>
            <person name="Pavoni D.P."/>
            <person name="Grisard E.C."/>
            <person name="Fantinatti-Garboggini F."/>
            <person name="Marchini F.K."/>
            <person name="Rodrigues-Luiz G.F."/>
            <person name="Wagner G."/>
            <person name="Goldman G.H."/>
            <person name="Fietto J.L."/>
            <person name="Elias M.C."/>
            <person name="Goldman M.H."/>
            <person name="Sagot M.F."/>
            <person name="Pereira M."/>
            <person name="Stoco P.H."/>
            <person name="de Mendonca-Neto R.P."/>
            <person name="Teixeira S.M."/>
            <person name="Maciel T.E."/>
            <person name="de Oliveira Mendes T.A."/>
            <person name="Urmenyi T.P."/>
            <person name="de Souza W."/>
            <person name="Schenkman S."/>
            <person name="de Vasconcelos A.T."/>
        </authorList>
    </citation>
    <scope>NUCLEOTIDE SEQUENCE [LARGE SCALE GENOMIC DNA]</scope>
</reference>
<comment type="caution">
    <text evidence="2">The sequence shown here is derived from an EMBL/GenBank/DDBJ whole genome shotgun (WGS) entry which is preliminary data.</text>
</comment>
<sequence>MVTHNPDLECYADRVLYVADGQFVREVRNATPSALDFDAYNRYLDERERAGTQGEEPDSAHMQARGEVDPVA</sequence>
<organism evidence="2 3">
    <name type="scientific">Strigomonas culicis</name>
    <dbReference type="NCBI Taxonomy" id="28005"/>
    <lineage>
        <taxon>Eukaryota</taxon>
        <taxon>Discoba</taxon>
        <taxon>Euglenozoa</taxon>
        <taxon>Kinetoplastea</taxon>
        <taxon>Metakinetoplastina</taxon>
        <taxon>Trypanosomatida</taxon>
        <taxon>Trypanosomatidae</taxon>
        <taxon>Strigomonadinae</taxon>
        <taxon>Strigomonas</taxon>
    </lineage>
</organism>
<keyword evidence="3" id="KW-1185">Reference proteome</keyword>
<dbReference type="Proteomes" id="UP000015354">
    <property type="component" value="Unassembled WGS sequence"/>
</dbReference>
<evidence type="ECO:0000256" key="1">
    <source>
        <dbReference type="SAM" id="MobiDB-lite"/>
    </source>
</evidence>
<evidence type="ECO:0000313" key="3">
    <source>
        <dbReference type="Proteomes" id="UP000015354"/>
    </source>
</evidence>
<gene>
    <name evidence="2" type="ORF">STCU_11142</name>
</gene>
<dbReference type="AlphaFoldDB" id="S9V193"/>
<protein>
    <submittedName>
        <fullName evidence="2">Uncharacterized protein</fullName>
    </submittedName>
</protein>